<dbReference type="FunFam" id="3.30.70.270:FF:000001">
    <property type="entry name" value="Diguanylate cyclase domain protein"/>
    <property type="match status" value="1"/>
</dbReference>
<evidence type="ECO:0000256" key="5">
    <source>
        <dbReference type="SAM" id="Phobius"/>
    </source>
</evidence>
<dbReference type="SMART" id="SM00052">
    <property type="entry name" value="EAL"/>
    <property type="match status" value="1"/>
</dbReference>
<dbReference type="PROSITE" id="PS50883">
    <property type="entry name" value="EAL"/>
    <property type="match status" value="1"/>
</dbReference>
<evidence type="ECO:0000313" key="9">
    <source>
        <dbReference type="EMBL" id="NEX21721.1"/>
    </source>
</evidence>
<proteinExistence type="predicted"/>
<organism evidence="9 10">
    <name type="scientific">Thiorhodococcus mannitoliphagus</name>
    <dbReference type="NCBI Taxonomy" id="329406"/>
    <lineage>
        <taxon>Bacteria</taxon>
        <taxon>Pseudomonadati</taxon>
        <taxon>Pseudomonadota</taxon>
        <taxon>Gammaproteobacteria</taxon>
        <taxon>Chromatiales</taxon>
        <taxon>Chromatiaceae</taxon>
        <taxon>Thiorhodococcus</taxon>
    </lineage>
</organism>
<feature type="domain" description="GGDEF" evidence="8">
    <location>
        <begin position="545"/>
        <end position="682"/>
    </location>
</feature>
<dbReference type="PANTHER" id="PTHR44757:SF2">
    <property type="entry name" value="BIOFILM ARCHITECTURE MAINTENANCE PROTEIN MBAA"/>
    <property type="match status" value="1"/>
</dbReference>
<evidence type="ECO:0000256" key="1">
    <source>
        <dbReference type="ARBA" id="ARBA00001946"/>
    </source>
</evidence>
<keyword evidence="5" id="KW-0472">Membrane</keyword>
<dbReference type="SUPFAM" id="SSF55781">
    <property type="entry name" value="GAF domain-like"/>
    <property type="match status" value="1"/>
</dbReference>
<gene>
    <name evidence="9" type="ORF">G3480_15615</name>
</gene>
<dbReference type="InterPro" id="IPR052155">
    <property type="entry name" value="Biofilm_reg_signaling"/>
</dbReference>
<dbReference type="Gene3D" id="6.10.340.10">
    <property type="match status" value="1"/>
</dbReference>
<name>A0A6P1DXK6_9GAMM</name>
<dbReference type="InterPro" id="IPR029787">
    <property type="entry name" value="Nucleotide_cyclase"/>
</dbReference>
<dbReference type="GO" id="GO:0007165">
    <property type="term" value="P:signal transduction"/>
    <property type="evidence" value="ECO:0007669"/>
    <property type="project" value="InterPro"/>
</dbReference>
<dbReference type="PROSITE" id="PS50887">
    <property type="entry name" value="GGDEF"/>
    <property type="match status" value="1"/>
</dbReference>
<feature type="transmembrane region" description="Helical" evidence="5">
    <location>
        <begin position="12"/>
        <end position="36"/>
    </location>
</feature>
<dbReference type="CDD" id="cd01948">
    <property type="entry name" value="EAL"/>
    <property type="match status" value="1"/>
</dbReference>
<dbReference type="SUPFAM" id="SSF158472">
    <property type="entry name" value="HAMP domain-like"/>
    <property type="match status" value="1"/>
</dbReference>
<dbReference type="NCBIfam" id="TIGR00254">
    <property type="entry name" value="GGDEF"/>
    <property type="match status" value="1"/>
</dbReference>
<comment type="catalytic activity">
    <reaction evidence="4">
        <text>3',3'-c-di-GMP + H2O = 5'-phosphoguanylyl(3'-&gt;5')guanosine + H(+)</text>
        <dbReference type="Rhea" id="RHEA:24902"/>
        <dbReference type="ChEBI" id="CHEBI:15377"/>
        <dbReference type="ChEBI" id="CHEBI:15378"/>
        <dbReference type="ChEBI" id="CHEBI:58754"/>
        <dbReference type="ChEBI" id="CHEBI:58805"/>
        <dbReference type="EC" id="3.1.4.52"/>
    </reaction>
    <physiologicalReaction direction="left-to-right" evidence="4">
        <dbReference type="Rhea" id="RHEA:24903"/>
    </physiologicalReaction>
</comment>
<feature type="domain" description="HAMP" evidence="7">
    <location>
        <begin position="297"/>
        <end position="349"/>
    </location>
</feature>
<accession>A0A6P1DXK6</accession>
<reference evidence="9 10" key="2">
    <citation type="submission" date="2020-02" db="EMBL/GenBank/DDBJ databases">
        <title>Genome sequences of Thiorhodococcus mannitoliphagus and Thiorhodococcus minor, purple sulfur photosynthetic bacteria in the gammaproteobacterial family, Chromatiaceae.</title>
        <authorList>
            <person name="Aviles F.A."/>
            <person name="Meyer T.E."/>
            <person name="Kyndt J.A."/>
        </authorList>
    </citation>
    <scope>NUCLEOTIDE SEQUENCE [LARGE SCALE GENOMIC DNA]</scope>
    <source>
        <strain evidence="9 10">DSM 18266</strain>
    </source>
</reference>
<dbReference type="GO" id="GO:0071111">
    <property type="term" value="F:cyclic-guanylate-specific phosphodiesterase activity"/>
    <property type="evidence" value="ECO:0007669"/>
    <property type="project" value="UniProtKB-EC"/>
</dbReference>
<dbReference type="InterPro" id="IPR000160">
    <property type="entry name" value="GGDEF_dom"/>
</dbReference>
<keyword evidence="3" id="KW-0973">c-di-GMP</keyword>
<dbReference type="AlphaFoldDB" id="A0A6P1DXK6"/>
<keyword evidence="10" id="KW-1185">Reference proteome</keyword>
<dbReference type="RefSeq" id="WP_164654824.1">
    <property type="nucleotide sequence ID" value="NZ_JAAIJR010000066.1"/>
</dbReference>
<dbReference type="InterPro" id="IPR003018">
    <property type="entry name" value="GAF"/>
</dbReference>
<dbReference type="Pfam" id="PF00990">
    <property type="entry name" value="GGDEF"/>
    <property type="match status" value="1"/>
</dbReference>
<dbReference type="SMART" id="SM00304">
    <property type="entry name" value="HAMP"/>
    <property type="match status" value="1"/>
</dbReference>
<evidence type="ECO:0000313" key="10">
    <source>
        <dbReference type="Proteomes" id="UP000471640"/>
    </source>
</evidence>
<dbReference type="PANTHER" id="PTHR44757">
    <property type="entry name" value="DIGUANYLATE CYCLASE DGCP"/>
    <property type="match status" value="1"/>
</dbReference>
<dbReference type="FunFam" id="3.20.20.450:FF:000001">
    <property type="entry name" value="Cyclic di-GMP phosphodiesterase yahA"/>
    <property type="match status" value="1"/>
</dbReference>
<sequence>MKISIEFLRSRVARRVFTLFVISSLIPVTLLSLLAYGQVKALLTDEQYAAIKQSNKSYGLAVLERLLLLDSQLQWAERALSQDENGSQGREDAARTIAALQGFRRVEVFTRAQIEQGRSSPLSVRELIEREHAYLANDKAILLAAPQPRLSSRVYLLRMLKREDGPPAYVLGEIRPGFIFGERDTFSQGSQTCVLDEQNTPLFCSQMDYELSAEQLEALSHSTSGQFELTDAQGHEHLLSYWSIFLKPNFWVQKWTIISRAPASAALAPIMDFRLIFAGVIALTMAIVALLSVHQIRRSLIPLERILDGVRRITQRDFSRPVEVDSGDEFEVLANSVNQMAITIDKQFHTLSTLAEIDQLILSSLKADDIVRTVLTRTNEILRYDHISMTVMDTAGNAVCHTLAHDSHLRETLSTRSLQIEPADIAALALEQYLISDADAIRTAIYLESLAAQGARRALTLPVLVKEQVAALICIGYAQPIVIDREDIELARDLTNRVAVALANASWEEQLYHLAHYDTLTELPNRLLLKDRLHQALASAERQETFVAVLFIDLDRFKNVNDSLGHVAGDYLLREVGERLRHALREEDTVSRLGGDEFVVVIQASKNAHESLSLTSTMAQKLLSELARPLRLNDREIITTASIGIACYPTDGETANELLKNADAAMYHAKASGKDTYQFYSKILNAEALERLEMESSLRRALERNELELAYQPKYATQSKGICGAEALLRWTHPQRGPISPGAFIPLCEEIGLIVPIGDWVVREVCGQLNAWSDAGLAPIPVAINLSPVQFRQPDLIERLFKIVVETGVDPGLLEFEITEGATMENIALTTATLSHLQALGFHISIDDFGTGHSSLSYLKQFPINTLKVDQSFVRHLSENSKDAAIVKSIVTLAHSLGFTVVAEGVETQAQLDHLSGLGCDAIQGYLFSRPIPPQEFAGLLGSELMIQPALGDQRGSAGTSPITKAQARAANEPKALLDC</sequence>
<dbReference type="SUPFAM" id="SSF141868">
    <property type="entry name" value="EAL domain-like"/>
    <property type="match status" value="1"/>
</dbReference>
<dbReference type="Gene3D" id="3.30.70.270">
    <property type="match status" value="1"/>
</dbReference>
<dbReference type="Pfam" id="PF01590">
    <property type="entry name" value="GAF"/>
    <property type="match status" value="1"/>
</dbReference>
<dbReference type="Gene3D" id="3.20.20.450">
    <property type="entry name" value="EAL domain"/>
    <property type="match status" value="1"/>
</dbReference>
<comment type="cofactor">
    <cofactor evidence="1">
        <name>Mg(2+)</name>
        <dbReference type="ChEBI" id="CHEBI:18420"/>
    </cofactor>
</comment>
<feature type="transmembrane region" description="Helical" evidence="5">
    <location>
        <begin position="273"/>
        <end position="293"/>
    </location>
</feature>
<dbReference type="SMART" id="SM00267">
    <property type="entry name" value="GGDEF"/>
    <property type="match status" value="1"/>
</dbReference>
<dbReference type="InterPro" id="IPR035919">
    <property type="entry name" value="EAL_sf"/>
</dbReference>
<dbReference type="Proteomes" id="UP000471640">
    <property type="component" value="Unassembled WGS sequence"/>
</dbReference>
<dbReference type="InterPro" id="IPR003660">
    <property type="entry name" value="HAMP_dom"/>
</dbReference>
<dbReference type="PROSITE" id="PS50885">
    <property type="entry name" value="HAMP"/>
    <property type="match status" value="1"/>
</dbReference>
<reference evidence="10" key="1">
    <citation type="journal article" date="2020" name="Microbiol. Resour. Announc.">
        <title>Draft Genome Sequences of Thiorhodococcus mannitoliphagus and Thiorhodococcus minor, Purple Sulfur Photosynthetic Bacteria in the Gammaproteobacterial Family Chromatiaceae.</title>
        <authorList>
            <person name="Aviles F.A."/>
            <person name="Meyer T.E."/>
            <person name="Kyndt J.A."/>
        </authorList>
    </citation>
    <scope>NUCLEOTIDE SEQUENCE [LARGE SCALE GENOMIC DNA]</scope>
    <source>
        <strain evidence="10">DSM 18266</strain>
    </source>
</reference>
<dbReference type="SUPFAM" id="SSF55073">
    <property type="entry name" value="Nucleotide cyclase"/>
    <property type="match status" value="1"/>
</dbReference>
<evidence type="ECO:0000256" key="2">
    <source>
        <dbReference type="ARBA" id="ARBA00012282"/>
    </source>
</evidence>
<evidence type="ECO:0000259" key="6">
    <source>
        <dbReference type="PROSITE" id="PS50883"/>
    </source>
</evidence>
<dbReference type="EMBL" id="JAAIJR010000066">
    <property type="protein sequence ID" value="NEX21721.1"/>
    <property type="molecule type" value="Genomic_DNA"/>
</dbReference>
<dbReference type="Gene3D" id="3.30.450.40">
    <property type="match status" value="1"/>
</dbReference>
<dbReference type="GO" id="GO:0016020">
    <property type="term" value="C:membrane"/>
    <property type="evidence" value="ECO:0007669"/>
    <property type="project" value="InterPro"/>
</dbReference>
<dbReference type="CDD" id="cd01949">
    <property type="entry name" value="GGDEF"/>
    <property type="match status" value="1"/>
</dbReference>
<evidence type="ECO:0000259" key="7">
    <source>
        <dbReference type="PROSITE" id="PS50885"/>
    </source>
</evidence>
<dbReference type="GO" id="GO:0071732">
    <property type="term" value="P:cellular response to nitric oxide"/>
    <property type="evidence" value="ECO:0007669"/>
    <property type="project" value="UniProtKB-ARBA"/>
</dbReference>
<dbReference type="SMART" id="SM00065">
    <property type="entry name" value="GAF"/>
    <property type="match status" value="1"/>
</dbReference>
<evidence type="ECO:0000256" key="3">
    <source>
        <dbReference type="ARBA" id="ARBA00022636"/>
    </source>
</evidence>
<evidence type="ECO:0000256" key="4">
    <source>
        <dbReference type="ARBA" id="ARBA00051114"/>
    </source>
</evidence>
<dbReference type="EC" id="3.1.4.52" evidence="2"/>
<feature type="domain" description="EAL" evidence="6">
    <location>
        <begin position="691"/>
        <end position="945"/>
    </location>
</feature>
<dbReference type="InterPro" id="IPR001633">
    <property type="entry name" value="EAL_dom"/>
</dbReference>
<dbReference type="InterPro" id="IPR029016">
    <property type="entry name" value="GAF-like_dom_sf"/>
</dbReference>
<keyword evidence="5" id="KW-1133">Transmembrane helix</keyword>
<dbReference type="Pfam" id="PF00563">
    <property type="entry name" value="EAL"/>
    <property type="match status" value="1"/>
</dbReference>
<dbReference type="InterPro" id="IPR043128">
    <property type="entry name" value="Rev_trsase/Diguanyl_cyclase"/>
</dbReference>
<dbReference type="CDD" id="cd06225">
    <property type="entry name" value="HAMP"/>
    <property type="match status" value="1"/>
</dbReference>
<dbReference type="Pfam" id="PF00672">
    <property type="entry name" value="HAMP"/>
    <property type="match status" value="1"/>
</dbReference>
<keyword evidence="5" id="KW-0812">Transmembrane</keyword>
<comment type="caution">
    <text evidence="9">The sequence shown here is derived from an EMBL/GenBank/DDBJ whole genome shotgun (WGS) entry which is preliminary data.</text>
</comment>
<protein>
    <recommendedName>
        <fullName evidence="2">cyclic-guanylate-specific phosphodiesterase</fullName>
        <ecNumber evidence="2">3.1.4.52</ecNumber>
    </recommendedName>
</protein>
<evidence type="ECO:0000259" key="8">
    <source>
        <dbReference type="PROSITE" id="PS50887"/>
    </source>
</evidence>